<dbReference type="Pfam" id="PF01476">
    <property type="entry name" value="LysM"/>
    <property type="match status" value="1"/>
</dbReference>
<protein>
    <submittedName>
        <fullName evidence="11">LysM domain-containing protein</fullName>
    </submittedName>
</protein>
<dbReference type="InterPro" id="IPR036779">
    <property type="entry name" value="LysM_dom_sf"/>
</dbReference>
<sequence>MKRWLIVFALMVVPATARADLYVVKKGDSLYKIAKKFHTTVKTIRRLNGLRGNILRPGQRLIVPGRSRFAKPKRSVATINLLEEKAQLIESDKNDALNTLQELSSKDVSILSSIVESESSFLSDAISTPLGVPYDNWSLSILNLPEYKSSLLKILANIFKEYKNTPYVFGYNAPGRGLDCSSFTMRVYRKLGIKLPRTARGQFNVGVPVSKEDLKVGDLVFFRTYARFPSHVGIYIGDGKFVHFSSMYHGLSISSLDSRYFRRRYIGAKRVLTEKKIREVVAKLQR</sequence>
<dbReference type="PROSITE" id="PS51782">
    <property type="entry name" value="LYSM"/>
    <property type="match status" value="1"/>
</dbReference>
<feature type="signal peptide" evidence="8">
    <location>
        <begin position="1"/>
        <end position="19"/>
    </location>
</feature>
<evidence type="ECO:0000259" key="9">
    <source>
        <dbReference type="PROSITE" id="PS51782"/>
    </source>
</evidence>
<proteinExistence type="inferred from homology"/>
<evidence type="ECO:0000259" key="10">
    <source>
        <dbReference type="PROSITE" id="PS51935"/>
    </source>
</evidence>
<dbReference type="SUPFAM" id="SSF54001">
    <property type="entry name" value="Cysteine proteinases"/>
    <property type="match status" value="1"/>
</dbReference>
<dbReference type="InterPro" id="IPR038765">
    <property type="entry name" value="Papain-like_cys_pep_sf"/>
</dbReference>
<dbReference type="OrthoDB" id="9813368at2"/>
<organism evidence="11 12">
    <name type="scientific">Desulfurobacterium atlanticum</name>
    <dbReference type="NCBI Taxonomy" id="240169"/>
    <lineage>
        <taxon>Bacteria</taxon>
        <taxon>Pseudomonadati</taxon>
        <taxon>Aquificota</taxon>
        <taxon>Aquificia</taxon>
        <taxon>Desulfurobacteriales</taxon>
        <taxon>Desulfurobacteriaceae</taxon>
        <taxon>Desulfurobacterium</taxon>
    </lineage>
</organism>
<evidence type="ECO:0000313" key="11">
    <source>
        <dbReference type="EMBL" id="SNR92551.1"/>
    </source>
</evidence>
<evidence type="ECO:0000256" key="7">
    <source>
        <dbReference type="SAM" id="Coils"/>
    </source>
</evidence>
<name>A0A239AB38_9BACT</name>
<dbReference type="SUPFAM" id="SSF54106">
    <property type="entry name" value="LysM domain"/>
    <property type="match status" value="1"/>
</dbReference>
<dbReference type="Pfam" id="PF00877">
    <property type="entry name" value="NLPC_P60"/>
    <property type="match status" value="1"/>
</dbReference>
<keyword evidence="7" id="KW-0175">Coiled coil</keyword>
<feature type="domain" description="LysM" evidence="9">
    <location>
        <begin position="20"/>
        <end position="63"/>
    </location>
</feature>
<feature type="domain" description="NlpC/P60" evidence="10">
    <location>
        <begin position="149"/>
        <end position="272"/>
    </location>
</feature>
<comment type="similarity">
    <text evidence="1">Belongs to the peptidase C40 family.</text>
</comment>
<gene>
    <name evidence="11" type="ORF">SAMN06265340_1181</name>
</gene>
<dbReference type="GO" id="GO:0006508">
    <property type="term" value="P:proteolysis"/>
    <property type="evidence" value="ECO:0007669"/>
    <property type="project" value="UniProtKB-KW"/>
</dbReference>
<dbReference type="SMART" id="SM00257">
    <property type="entry name" value="LysM"/>
    <property type="match status" value="1"/>
</dbReference>
<evidence type="ECO:0000256" key="8">
    <source>
        <dbReference type="SAM" id="SignalP"/>
    </source>
</evidence>
<dbReference type="AlphaFoldDB" id="A0A239AB38"/>
<dbReference type="PANTHER" id="PTHR47053:SF4">
    <property type="entry name" value="ENDOPEPTIDASE LYTE-RELATED"/>
    <property type="match status" value="1"/>
</dbReference>
<accession>A0A239AB38</accession>
<dbReference type="Gene3D" id="3.90.1720.10">
    <property type="entry name" value="endopeptidase domain like (from Nostoc punctiforme)"/>
    <property type="match status" value="1"/>
</dbReference>
<dbReference type="InterPro" id="IPR018392">
    <property type="entry name" value="LysM"/>
</dbReference>
<evidence type="ECO:0000256" key="2">
    <source>
        <dbReference type="ARBA" id="ARBA00022670"/>
    </source>
</evidence>
<dbReference type="Proteomes" id="UP000198405">
    <property type="component" value="Unassembled WGS sequence"/>
</dbReference>
<dbReference type="PANTHER" id="PTHR47053">
    <property type="entry name" value="MUREIN DD-ENDOPEPTIDASE MEPH-RELATED"/>
    <property type="match status" value="1"/>
</dbReference>
<keyword evidence="6" id="KW-0788">Thiol protease</keyword>
<evidence type="ECO:0000256" key="3">
    <source>
        <dbReference type="ARBA" id="ARBA00022729"/>
    </source>
</evidence>
<keyword evidence="12" id="KW-1185">Reference proteome</keyword>
<dbReference type="RefSeq" id="WP_089323719.1">
    <property type="nucleotide sequence ID" value="NZ_FZOB01000018.1"/>
</dbReference>
<keyword evidence="4" id="KW-0677">Repeat</keyword>
<feature type="chain" id="PRO_5012624695" evidence="8">
    <location>
        <begin position="20"/>
        <end position="286"/>
    </location>
</feature>
<keyword evidence="2" id="KW-0645">Protease</keyword>
<keyword evidence="5" id="KW-0378">Hydrolase</keyword>
<feature type="coiled-coil region" evidence="7">
    <location>
        <begin position="79"/>
        <end position="106"/>
    </location>
</feature>
<reference evidence="12" key="1">
    <citation type="submission" date="2017-06" db="EMBL/GenBank/DDBJ databases">
        <authorList>
            <person name="Varghese N."/>
            <person name="Submissions S."/>
        </authorList>
    </citation>
    <scope>NUCLEOTIDE SEQUENCE [LARGE SCALE GENOMIC DNA]</scope>
    <source>
        <strain evidence="12">DSM 15668</strain>
    </source>
</reference>
<dbReference type="Gene3D" id="3.10.350.10">
    <property type="entry name" value="LysM domain"/>
    <property type="match status" value="1"/>
</dbReference>
<evidence type="ECO:0000256" key="4">
    <source>
        <dbReference type="ARBA" id="ARBA00022737"/>
    </source>
</evidence>
<dbReference type="GO" id="GO:0008234">
    <property type="term" value="F:cysteine-type peptidase activity"/>
    <property type="evidence" value="ECO:0007669"/>
    <property type="project" value="UniProtKB-KW"/>
</dbReference>
<keyword evidence="3 8" id="KW-0732">Signal</keyword>
<evidence type="ECO:0000256" key="5">
    <source>
        <dbReference type="ARBA" id="ARBA00022801"/>
    </source>
</evidence>
<dbReference type="EMBL" id="FZOB01000018">
    <property type="protein sequence ID" value="SNR92551.1"/>
    <property type="molecule type" value="Genomic_DNA"/>
</dbReference>
<dbReference type="CDD" id="cd00118">
    <property type="entry name" value="LysM"/>
    <property type="match status" value="1"/>
</dbReference>
<evidence type="ECO:0000256" key="1">
    <source>
        <dbReference type="ARBA" id="ARBA00007074"/>
    </source>
</evidence>
<evidence type="ECO:0000313" key="12">
    <source>
        <dbReference type="Proteomes" id="UP000198405"/>
    </source>
</evidence>
<dbReference type="InterPro" id="IPR000064">
    <property type="entry name" value="NLP_P60_dom"/>
</dbReference>
<evidence type="ECO:0000256" key="6">
    <source>
        <dbReference type="ARBA" id="ARBA00022807"/>
    </source>
</evidence>
<dbReference type="PROSITE" id="PS51935">
    <property type="entry name" value="NLPC_P60"/>
    <property type="match status" value="1"/>
</dbReference>
<dbReference type="InterPro" id="IPR051202">
    <property type="entry name" value="Peptidase_C40"/>
</dbReference>